<dbReference type="EMBL" id="BMMW01000006">
    <property type="protein sequence ID" value="GGK68269.1"/>
    <property type="molecule type" value="Genomic_DNA"/>
</dbReference>
<keyword evidence="1" id="KW-0812">Transmembrane</keyword>
<gene>
    <name evidence="2" type="ORF">GCM10011591_45450</name>
</gene>
<proteinExistence type="predicted"/>
<dbReference type="AlphaFoldDB" id="A0A917QU77"/>
<evidence type="ECO:0000313" key="2">
    <source>
        <dbReference type="EMBL" id="GGK68269.1"/>
    </source>
</evidence>
<comment type="caution">
    <text evidence="2">The sequence shown here is derived from an EMBL/GenBank/DDBJ whole genome shotgun (WGS) entry which is preliminary data.</text>
</comment>
<accession>A0A917QU77</accession>
<evidence type="ECO:0000313" key="3">
    <source>
        <dbReference type="Proteomes" id="UP000612956"/>
    </source>
</evidence>
<keyword evidence="3" id="KW-1185">Reference proteome</keyword>
<sequence length="189" mass="19949">MTSGEVDSQKSSRAISWRNRAIIGGVIAVCAVIAYFILASFIPRWWAQRLGSLVHGSFTAGVWWGLVYGLLFTLGPLLLIVFAVRVWKRKGGRFMAGAAAIIAIVLALPNLMTLTIVLGSNSAAHAGEQVLNVDAPAFRGACAVGAIIGVLVFLALSALVGKRDLNRRKRAKAAATSADQPAETPPPTV</sequence>
<feature type="transmembrane region" description="Helical" evidence="1">
    <location>
        <begin position="96"/>
        <end position="118"/>
    </location>
</feature>
<reference evidence="2" key="1">
    <citation type="journal article" date="2014" name="Int. J. Syst. Evol. Microbiol.">
        <title>Complete genome sequence of Corynebacterium casei LMG S-19264T (=DSM 44701T), isolated from a smear-ripened cheese.</title>
        <authorList>
            <consortium name="US DOE Joint Genome Institute (JGI-PGF)"/>
            <person name="Walter F."/>
            <person name="Albersmeier A."/>
            <person name="Kalinowski J."/>
            <person name="Ruckert C."/>
        </authorList>
    </citation>
    <scope>NUCLEOTIDE SEQUENCE</scope>
    <source>
        <strain evidence="2">CGMCC 4.7278</strain>
    </source>
</reference>
<evidence type="ECO:0000256" key="1">
    <source>
        <dbReference type="SAM" id="Phobius"/>
    </source>
</evidence>
<protein>
    <recommendedName>
        <fullName evidence="4">Permease</fullName>
    </recommendedName>
</protein>
<name>A0A917QU77_9NOCA</name>
<dbReference type="Proteomes" id="UP000612956">
    <property type="component" value="Unassembled WGS sequence"/>
</dbReference>
<evidence type="ECO:0008006" key="4">
    <source>
        <dbReference type="Google" id="ProtNLM"/>
    </source>
</evidence>
<feature type="transmembrane region" description="Helical" evidence="1">
    <location>
        <begin position="138"/>
        <end position="160"/>
    </location>
</feature>
<feature type="transmembrane region" description="Helical" evidence="1">
    <location>
        <begin position="62"/>
        <end position="84"/>
    </location>
</feature>
<keyword evidence="1" id="KW-0472">Membrane</keyword>
<keyword evidence="1" id="KW-1133">Transmembrane helix</keyword>
<organism evidence="2 3">
    <name type="scientific">Nocardia camponoti</name>
    <dbReference type="NCBI Taxonomy" id="1616106"/>
    <lineage>
        <taxon>Bacteria</taxon>
        <taxon>Bacillati</taxon>
        <taxon>Actinomycetota</taxon>
        <taxon>Actinomycetes</taxon>
        <taxon>Mycobacteriales</taxon>
        <taxon>Nocardiaceae</taxon>
        <taxon>Nocardia</taxon>
    </lineage>
</organism>
<dbReference type="RefSeq" id="WP_188831093.1">
    <property type="nucleotide sequence ID" value="NZ_BMMW01000006.1"/>
</dbReference>
<reference evidence="2" key="2">
    <citation type="submission" date="2020-09" db="EMBL/GenBank/DDBJ databases">
        <authorList>
            <person name="Sun Q."/>
            <person name="Zhou Y."/>
        </authorList>
    </citation>
    <scope>NUCLEOTIDE SEQUENCE</scope>
    <source>
        <strain evidence="2">CGMCC 4.7278</strain>
    </source>
</reference>
<feature type="transmembrane region" description="Helical" evidence="1">
    <location>
        <begin position="21"/>
        <end position="42"/>
    </location>
</feature>